<accession>A0A939DM34</accession>
<dbReference type="AlphaFoldDB" id="A0A939DM34"/>
<proteinExistence type="predicted"/>
<name>A0A939DM34_9ALTE</name>
<evidence type="ECO:0000313" key="3">
    <source>
        <dbReference type="Proteomes" id="UP000664654"/>
    </source>
</evidence>
<gene>
    <name evidence="2" type="ORF">J0A66_05905</name>
</gene>
<evidence type="ECO:0000313" key="2">
    <source>
        <dbReference type="EMBL" id="MBN7824757.1"/>
    </source>
</evidence>
<reference evidence="2" key="1">
    <citation type="submission" date="2021-03" db="EMBL/GenBank/DDBJ databases">
        <title>novel species isolated from a fishpond in China.</title>
        <authorList>
            <person name="Lu H."/>
            <person name="Cai Z."/>
        </authorList>
    </citation>
    <scope>NUCLEOTIDE SEQUENCE</scope>
    <source>
        <strain evidence="2">JCM 30855</strain>
    </source>
</reference>
<organism evidence="2 3">
    <name type="scientific">Bowmanella dokdonensis</name>
    <dbReference type="NCBI Taxonomy" id="751969"/>
    <lineage>
        <taxon>Bacteria</taxon>
        <taxon>Pseudomonadati</taxon>
        <taxon>Pseudomonadota</taxon>
        <taxon>Gammaproteobacteria</taxon>
        <taxon>Alteromonadales</taxon>
        <taxon>Alteromonadaceae</taxon>
        <taxon>Bowmanella</taxon>
    </lineage>
</organism>
<feature type="coiled-coil region" evidence="1">
    <location>
        <begin position="154"/>
        <end position="181"/>
    </location>
</feature>
<keyword evidence="1" id="KW-0175">Coiled coil</keyword>
<dbReference type="Proteomes" id="UP000664654">
    <property type="component" value="Unassembled WGS sequence"/>
</dbReference>
<sequence length="309" mass="35752">MSKQLMDQHPLTERILAKIQSLQIQIPETADEHWKLIEELEVAHAAIGAEKGFHYLAMRERVGHGEFLKELDKRGLPIRRVQEQMQIARFLGAMPEANARATAHLKPSQLLELSKLPEPKKEELTPEEIEEYSKLPYRKIGQIVKQICLEYNQEEKLAHENQSLKRKLEQLEIERFEAIQLANQEQLRKAPQTVYGHHPLVAHIKQVLPEASEHATQAAMLGRHFLSQLQMLSDTRQARLGAEAMYYWLETSYRQLGHVLAQIKEQYPTPAMEEAGIPVYDPNEWSMAESKRQLVTEIHKKMLKKRGAN</sequence>
<keyword evidence="3" id="KW-1185">Reference proteome</keyword>
<dbReference type="RefSeq" id="WP_206572880.1">
    <property type="nucleotide sequence ID" value="NZ_JAFKCV010000003.1"/>
</dbReference>
<evidence type="ECO:0000256" key="1">
    <source>
        <dbReference type="SAM" id="Coils"/>
    </source>
</evidence>
<dbReference type="EMBL" id="JAFKCV010000003">
    <property type="protein sequence ID" value="MBN7824757.1"/>
    <property type="molecule type" value="Genomic_DNA"/>
</dbReference>
<protein>
    <submittedName>
        <fullName evidence="2">Uncharacterized protein</fullName>
    </submittedName>
</protein>
<comment type="caution">
    <text evidence="2">The sequence shown here is derived from an EMBL/GenBank/DDBJ whole genome shotgun (WGS) entry which is preliminary data.</text>
</comment>